<dbReference type="Gene3D" id="3.40.50.2020">
    <property type="match status" value="1"/>
</dbReference>
<dbReference type="Proteomes" id="UP000245474">
    <property type="component" value="Unassembled WGS sequence"/>
</dbReference>
<dbReference type="EMBL" id="QFFI01000024">
    <property type="protein sequence ID" value="PWG61998.1"/>
    <property type="molecule type" value="Genomic_DNA"/>
</dbReference>
<keyword evidence="3" id="KW-0808">Transferase</keyword>
<reference evidence="3 4" key="1">
    <citation type="submission" date="2018-05" db="EMBL/GenBank/DDBJ databases">
        <title>Spiribacter halobius sp. nov., a moderately halophilic bacterium isolated from marine solar saltern.</title>
        <authorList>
            <person name="Zheng W.-S."/>
            <person name="Lu D.-C."/>
            <person name="Du Z.-J."/>
        </authorList>
    </citation>
    <scope>NUCLEOTIDE SEQUENCE [LARGE SCALE GENOMIC DNA]</scope>
    <source>
        <strain evidence="3 4">E85</strain>
    </source>
</reference>
<keyword evidence="3" id="KW-0328">Glycosyltransferase</keyword>
<protein>
    <submittedName>
        <fullName evidence="3">Amidophosphoribosyltransferase</fullName>
    </submittedName>
</protein>
<dbReference type="CDD" id="cd06223">
    <property type="entry name" value="PRTases_typeI"/>
    <property type="match status" value="1"/>
</dbReference>
<dbReference type="GO" id="GO:0016757">
    <property type="term" value="F:glycosyltransferase activity"/>
    <property type="evidence" value="ECO:0007669"/>
    <property type="project" value="UniProtKB-KW"/>
</dbReference>
<organism evidence="3 4">
    <name type="scientific">Sediminicurvatus halobius</name>
    <dbReference type="NCBI Taxonomy" id="2182432"/>
    <lineage>
        <taxon>Bacteria</taxon>
        <taxon>Pseudomonadati</taxon>
        <taxon>Pseudomonadota</taxon>
        <taxon>Gammaproteobacteria</taxon>
        <taxon>Chromatiales</taxon>
        <taxon>Ectothiorhodospiraceae</taxon>
        <taxon>Sediminicurvatus</taxon>
    </lineage>
</organism>
<proteinExistence type="inferred from homology"/>
<dbReference type="PANTHER" id="PTHR47505">
    <property type="entry name" value="DNA UTILIZATION PROTEIN YHGH"/>
    <property type="match status" value="1"/>
</dbReference>
<sequence length="214" mass="22893">MLLAGHCRLCAGPAPGPEICAGCRAELPWLGPACRTCALPLVAESLQCGRCQRRPPPITRSHALWHYAGQVATLIRAFKFHGDLAAGRLLADLAAQTLAERVPPPAVLVPMPLHPARRRERGFDQALELARRLGPPVAADLVRRTRNTAAQSGLDAGARRRNVRGAFAVTDRPLPPAITLVDDVLTTGASARELARALLAKGVERVDLMVLARA</sequence>
<comment type="similarity">
    <text evidence="1">Belongs to the ComF/GntX family.</text>
</comment>
<evidence type="ECO:0000313" key="3">
    <source>
        <dbReference type="EMBL" id="PWG61998.1"/>
    </source>
</evidence>
<gene>
    <name evidence="3" type="ORF">DEM34_13865</name>
</gene>
<dbReference type="InterPro" id="IPR000836">
    <property type="entry name" value="PRTase_dom"/>
</dbReference>
<name>A0A2U2MYV4_9GAMM</name>
<evidence type="ECO:0000259" key="2">
    <source>
        <dbReference type="Pfam" id="PF18912"/>
    </source>
</evidence>
<dbReference type="InterPro" id="IPR044005">
    <property type="entry name" value="DZR_2"/>
</dbReference>
<dbReference type="PANTHER" id="PTHR47505:SF1">
    <property type="entry name" value="DNA UTILIZATION PROTEIN YHGH"/>
    <property type="match status" value="1"/>
</dbReference>
<evidence type="ECO:0000313" key="4">
    <source>
        <dbReference type="Proteomes" id="UP000245474"/>
    </source>
</evidence>
<dbReference type="InterPro" id="IPR051910">
    <property type="entry name" value="ComF/GntX_DNA_util-trans"/>
</dbReference>
<evidence type="ECO:0000256" key="1">
    <source>
        <dbReference type="ARBA" id="ARBA00008007"/>
    </source>
</evidence>
<comment type="caution">
    <text evidence="3">The sequence shown here is derived from an EMBL/GenBank/DDBJ whole genome shotgun (WGS) entry which is preliminary data.</text>
</comment>
<accession>A0A2U2MYV4</accession>
<dbReference type="OrthoDB" id="9793412at2"/>
<dbReference type="InterPro" id="IPR029057">
    <property type="entry name" value="PRTase-like"/>
</dbReference>
<dbReference type="AlphaFoldDB" id="A0A2U2MYV4"/>
<feature type="domain" description="Double zinc ribbon" evidence="2">
    <location>
        <begin position="2"/>
        <end position="52"/>
    </location>
</feature>
<dbReference type="Pfam" id="PF18912">
    <property type="entry name" value="DZR_2"/>
    <property type="match status" value="1"/>
</dbReference>
<dbReference type="SUPFAM" id="SSF53271">
    <property type="entry name" value="PRTase-like"/>
    <property type="match status" value="1"/>
</dbReference>
<keyword evidence="4" id="KW-1185">Reference proteome</keyword>